<feature type="domain" description="Fibrinogen C-terminal" evidence="2">
    <location>
        <begin position="61"/>
        <end position="280"/>
    </location>
</feature>
<evidence type="ECO:0000313" key="3">
    <source>
        <dbReference type="EMBL" id="KAF6031061.1"/>
    </source>
</evidence>
<dbReference type="OrthoDB" id="6273946at2759"/>
<dbReference type="PROSITE" id="PS00514">
    <property type="entry name" value="FIBRINOGEN_C_1"/>
    <property type="match status" value="1"/>
</dbReference>
<dbReference type="InterPro" id="IPR014716">
    <property type="entry name" value="Fibrinogen_a/b/g_C_1"/>
</dbReference>
<accession>A0A7J7JZF4</accession>
<dbReference type="InterPro" id="IPR020837">
    <property type="entry name" value="Fibrinogen_CS"/>
</dbReference>
<protein>
    <recommendedName>
        <fullName evidence="2">Fibrinogen C-terminal domain-containing protein</fullName>
    </recommendedName>
</protein>
<evidence type="ECO:0000256" key="1">
    <source>
        <dbReference type="ARBA" id="ARBA00023157"/>
    </source>
</evidence>
<dbReference type="AlphaFoldDB" id="A0A7J7JZF4"/>
<dbReference type="PANTHER" id="PTHR19143">
    <property type="entry name" value="FIBRINOGEN/TENASCIN/ANGIOPOEITIN"/>
    <property type="match status" value="1"/>
</dbReference>
<dbReference type="CDD" id="cd00087">
    <property type="entry name" value="FReD"/>
    <property type="match status" value="1"/>
</dbReference>
<dbReference type="Proteomes" id="UP000593567">
    <property type="component" value="Unassembled WGS sequence"/>
</dbReference>
<name>A0A7J7JZF4_BUGNE</name>
<reference evidence="3" key="1">
    <citation type="submission" date="2020-06" db="EMBL/GenBank/DDBJ databases">
        <title>Draft genome of Bugula neritina, a colonial animal packing powerful symbionts and potential medicines.</title>
        <authorList>
            <person name="Rayko M."/>
        </authorList>
    </citation>
    <scope>NUCLEOTIDE SEQUENCE [LARGE SCALE GENOMIC DNA]</scope>
    <source>
        <strain evidence="3">Kwan_BN1</strain>
    </source>
</reference>
<gene>
    <name evidence="3" type="ORF">EB796_010630</name>
</gene>
<evidence type="ECO:0000313" key="4">
    <source>
        <dbReference type="Proteomes" id="UP000593567"/>
    </source>
</evidence>
<dbReference type="InterPro" id="IPR036056">
    <property type="entry name" value="Fibrinogen-like_C"/>
</dbReference>
<dbReference type="EMBL" id="VXIV02001641">
    <property type="protein sequence ID" value="KAF6031061.1"/>
    <property type="molecule type" value="Genomic_DNA"/>
</dbReference>
<dbReference type="Gene3D" id="3.90.215.10">
    <property type="entry name" value="Gamma Fibrinogen, chain A, domain 1"/>
    <property type="match status" value="1"/>
</dbReference>
<dbReference type="FunFam" id="3.90.215.10:FF:000001">
    <property type="entry name" value="Tenascin isoform 1"/>
    <property type="match status" value="1"/>
</dbReference>
<evidence type="ECO:0000259" key="2">
    <source>
        <dbReference type="PROSITE" id="PS51406"/>
    </source>
</evidence>
<keyword evidence="4" id="KW-1185">Reference proteome</keyword>
<keyword evidence="1" id="KW-1015">Disulfide bond</keyword>
<dbReference type="GO" id="GO:0005615">
    <property type="term" value="C:extracellular space"/>
    <property type="evidence" value="ECO:0007669"/>
    <property type="project" value="TreeGrafter"/>
</dbReference>
<proteinExistence type="predicted"/>
<dbReference type="InterPro" id="IPR050373">
    <property type="entry name" value="Fibrinogen_C-term_domain"/>
</dbReference>
<organism evidence="3 4">
    <name type="scientific">Bugula neritina</name>
    <name type="common">Brown bryozoan</name>
    <name type="synonym">Sertularia neritina</name>
    <dbReference type="NCBI Taxonomy" id="10212"/>
    <lineage>
        <taxon>Eukaryota</taxon>
        <taxon>Metazoa</taxon>
        <taxon>Spiralia</taxon>
        <taxon>Lophotrochozoa</taxon>
        <taxon>Bryozoa</taxon>
        <taxon>Gymnolaemata</taxon>
        <taxon>Cheilostomatida</taxon>
        <taxon>Flustrina</taxon>
        <taxon>Buguloidea</taxon>
        <taxon>Bugulidae</taxon>
        <taxon>Bugula</taxon>
    </lineage>
</organism>
<dbReference type="SMART" id="SM00186">
    <property type="entry name" value="FBG"/>
    <property type="match status" value="1"/>
</dbReference>
<sequence>MSTTTAFEFDWLEEKLYILVVYCVEVTGNMQVYILCTLLLAASLHALDCDLEEYCYERLKTKTLCKPTSCLDLLCLGHNETGVYTIYPTGHVDSSMDVFCDQETDGGGWAVFQRRMDGSVDFYRKWDDYKLGFGNLSGEFWLGNDKLVAALQASANNEMRVELESFGGETVYAKFSSFDVGDESTKYLLAVSGYTGTAGNSFTNHSGKKFSTRDQDHDNDSRHCAVAYYGAWWYNACMASNLNGKYYYSDQNTHDDGVVWREFKSTHPLKTTEMKIRPSL</sequence>
<dbReference type="PROSITE" id="PS51406">
    <property type="entry name" value="FIBRINOGEN_C_2"/>
    <property type="match status" value="1"/>
</dbReference>
<dbReference type="PANTHER" id="PTHR19143:SF458">
    <property type="entry name" value="FIBRINOGEN C-TERMINAL DOMAIN-CONTAINING PROTEIN-RELATED"/>
    <property type="match status" value="1"/>
</dbReference>
<dbReference type="InterPro" id="IPR002181">
    <property type="entry name" value="Fibrinogen_a/b/g_C_dom"/>
</dbReference>
<dbReference type="Pfam" id="PF00147">
    <property type="entry name" value="Fibrinogen_C"/>
    <property type="match status" value="1"/>
</dbReference>
<comment type="caution">
    <text evidence="3">The sequence shown here is derived from an EMBL/GenBank/DDBJ whole genome shotgun (WGS) entry which is preliminary data.</text>
</comment>
<dbReference type="SUPFAM" id="SSF56496">
    <property type="entry name" value="Fibrinogen C-terminal domain-like"/>
    <property type="match status" value="1"/>
</dbReference>
<dbReference type="NCBIfam" id="NF040941">
    <property type="entry name" value="GGGWT_bact"/>
    <property type="match status" value="1"/>
</dbReference>